<name>C6W6G8_DYAFD</name>
<dbReference type="Pfam" id="PF13290">
    <property type="entry name" value="CHB_HEX_C_1"/>
    <property type="match status" value="1"/>
</dbReference>
<dbReference type="SMART" id="SM00758">
    <property type="entry name" value="PA14"/>
    <property type="match status" value="1"/>
</dbReference>
<proteinExistence type="predicted"/>
<dbReference type="EMBL" id="CP001619">
    <property type="protein sequence ID" value="ACT94308.1"/>
    <property type="molecule type" value="Genomic_DNA"/>
</dbReference>
<sequence>MFAKVSCTLAVVSLMLAAFQTLPESDLRKKAPVAEMNADERPAGIEHVIVIGVDGLSPDGIRKAETPSIDRMVANGAVKWNVRTVLTSASSQNWASMIMGAGPEQHGIINNDWEMDDHSLPPIAQEADGRFPTIFSILHKAKPDAEIGAVYHWGGFGRLFQKNAVNYDKHFSTEDSTAADFVQYIKNKKPTLGFVHFDHVDHAGHHGGHGSQEYYQSVTKADSLIGKVLAGIQDAGIADKTLVILWADHGGIGYGHGGATPQEAEIAGVLFGAGVKKGYEIQQQVYTYDLASTIAFVLGIEQPYAWIGRPVKPAFAGFDEPKNLWLGEKTVNAPVIHPERKLYEQAGGLFVDKPATVRIDTKAEKGTTHYTIDGSDPGLKSPVYTQPFNVSQTTVVKARTFDEKGNPSLLSTAYFRLVKSGKGNGVTAMFFKANDLNKLPDFTQLKNGKSWIAPEFGMVKKDIEGMLAKGTESFAMQFEGFIQIDREGKYQFSTQSDDGSKLFVDGKEVVNNDGNHGVEEKTGSIDLKAGRYPIKIQYYNNGGGFWLDAFYRGPGVTKQLIPADKLFVK</sequence>
<evidence type="ECO:0000313" key="3">
    <source>
        <dbReference type="EMBL" id="ACT94308.1"/>
    </source>
</evidence>
<dbReference type="InterPro" id="IPR011658">
    <property type="entry name" value="PA14_dom"/>
</dbReference>
<dbReference type="InterPro" id="IPR017850">
    <property type="entry name" value="Alkaline_phosphatase_core_sf"/>
</dbReference>
<evidence type="ECO:0000259" key="2">
    <source>
        <dbReference type="PROSITE" id="PS51820"/>
    </source>
</evidence>
<dbReference type="Pfam" id="PF01663">
    <property type="entry name" value="Phosphodiest"/>
    <property type="match status" value="1"/>
</dbReference>
<protein>
    <submittedName>
        <fullName evidence="3">PA14 domain protein</fullName>
    </submittedName>
</protein>
<dbReference type="eggNOG" id="COG1524">
    <property type="taxonomic scope" value="Bacteria"/>
</dbReference>
<dbReference type="Gene3D" id="3.90.182.10">
    <property type="entry name" value="Toxin - Anthrax Protective Antigen,domain 1"/>
    <property type="match status" value="1"/>
</dbReference>
<reference evidence="3 4" key="1">
    <citation type="journal article" date="2009" name="Stand. Genomic Sci.">
        <title>Complete genome sequence of Dyadobacter fermentans type strain (NS114).</title>
        <authorList>
            <person name="Lang E."/>
            <person name="Lapidus A."/>
            <person name="Chertkov O."/>
            <person name="Brettin T."/>
            <person name="Detter J.C."/>
            <person name="Han C."/>
            <person name="Copeland A."/>
            <person name="Glavina Del Rio T."/>
            <person name="Nolan M."/>
            <person name="Chen F."/>
            <person name="Lucas S."/>
            <person name="Tice H."/>
            <person name="Cheng J.F."/>
            <person name="Land M."/>
            <person name="Hauser L."/>
            <person name="Chang Y.J."/>
            <person name="Jeffries C.D."/>
            <person name="Kopitz M."/>
            <person name="Bruce D."/>
            <person name="Goodwin L."/>
            <person name="Pitluck S."/>
            <person name="Ovchinnikova G."/>
            <person name="Pati A."/>
            <person name="Ivanova N."/>
            <person name="Mavrommatis K."/>
            <person name="Chen A."/>
            <person name="Palaniappan K."/>
            <person name="Chain P."/>
            <person name="Bristow J."/>
            <person name="Eisen J.A."/>
            <person name="Markowitz V."/>
            <person name="Hugenholtz P."/>
            <person name="Goker M."/>
            <person name="Rohde M."/>
            <person name="Kyrpides N.C."/>
            <person name="Klenk H.P."/>
        </authorList>
    </citation>
    <scope>NUCLEOTIDE SEQUENCE [LARGE SCALE GENOMIC DNA]</scope>
    <source>
        <strain evidence="4">ATCC 700827 / DSM 18053 / CIP 107007 / KCTC 52180 / NS114</strain>
    </source>
</reference>
<dbReference type="GO" id="GO:0016787">
    <property type="term" value="F:hydrolase activity"/>
    <property type="evidence" value="ECO:0007669"/>
    <property type="project" value="UniProtKB-ARBA"/>
</dbReference>
<dbReference type="KEGG" id="dfe:Dfer_3093"/>
<dbReference type="SUPFAM" id="SSF53649">
    <property type="entry name" value="Alkaline phosphatase-like"/>
    <property type="match status" value="1"/>
</dbReference>
<keyword evidence="4" id="KW-1185">Reference proteome</keyword>
<gene>
    <name evidence="3" type="ordered locus">Dfer_3093</name>
</gene>
<accession>C6W6G8</accession>
<feature type="domain" description="PA14" evidence="2">
    <location>
        <begin position="421"/>
        <end position="565"/>
    </location>
</feature>
<feature type="signal peptide" evidence="1">
    <location>
        <begin position="1"/>
        <end position="17"/>
    </location>
</feature>
<organism evidence="3 4">
    <name type="scientific">Dyadobacter fermentans (strain ATCC 700827 / DSM 18053 / CIP 107007 / KCTC 52180 / NS114)</name>
    <dbReference type="NCBI Taxonomy" id="471854"/>
    <lineage>
        <taxon>Bacteria</taxon>
        <taxon>Pseudomonadati</taxon>
        <taxon>Bacteroidota</taxon>
        <taxon>Cytophagia</taxon>
        <taxon>Cytophagales</taxon>
        <taxon>Spirosomataceae</taxon>
        <taxon>Dyadobacter</taxon>
    </lineage>
</organism>
<dbReference type="InterPro" id="IPR002591">
    <property type="entry name" value="Phosphodiest/P_Trfase"/>
</dbReference>
<dbReference type="PANTHER" id="PTHR10151">
    <property type="entry name" value="ECTONUCLEOTIDE PYROPHOSPHATASE/PHOSPHODIESTERASE"/>
    <property type="match status" value="1"/>
</dbReference>
<dbReference type="Proteomes" id="UP000002011">
    <property type="component" value="Chromosome"/>
</dbReference>
<dbReference type="HOGENOM" id="CLU_495905_0_0_10"/>
<dbReference type="CDD" id="cd00016">
    <property type="entry name" value="ALP_like"/>
    <property type="match status" value="1"/>
</dbReference>
<dbReference type="InterPro" id="IPR037524">
    <property type="entry name" value="PA14/GLEYA"/>
</dbReference>
<keyword evidence="1" id="KW-0732">Signal</keyword>
<dbReference type="RefSeq" id="WP_015812556.1">
    <property type="nucleotide sequence ID" value="NC_013037.1"/>
</dbReference>
<dbReference type="Gene3D" id="3.40.720.10">
    <property type="entry name" value="Alkaline Phosphatase, subunit A"/>
    <property type="match status" value="1"/>
</dbReference>
<dbReference type="Pfam" id="PF07691">
    <property type="entry name" value="PA14"/>
    <property type="match status" value="1"/>
</dbReference>
<evidence type="ECO:0000256" key="1">
    <source>
        <dbReference type="SAM" id="SignalP"/>
    </source>
</evidence>
<dbReference type="SUPFAM" id="SSF56988">
    <property type="entry name" value="Anthrax protective antigen"/>
    <property type="match status" value="1"/>
</dbReference>
<feature type="chain" id="PRO_5002972439" evidence="1">
    <location>
        <begin position="18"/>
        <end position="569"/>
    </location>
</feature>
<dbReference type="PANTHER" id="PTHR10151:SF120">
    <property type="entry name" value="BIS(5'-ADENOSYL)-TRIPHOSPHATASE"/>
    <property type="match status" value="1"/>
</dbReference>
<dbReference type="AlphaFoldDB" id="C6W6G8"/>
<dbReference type="OrthoDB" id="279982at2"/>
<dbReference type="STRING" id="471854.Dfer_3093"/>
<dbReference type="InterPro" id="IPR059177">
    <property type="entry name" value="GH29D-like_dom"/>
</dbReference>
<dbReference type="PROSITE" id="PS51820">
    <property type="entry name" value="PA14"/>
    <property type="match status" value="1"/>
</dbReference>
<evidence type="ECO:0000313" key="4">
    <source>
        <dbReference type="Proteomes" id="UP000002011"/>
    </source>
</evidence>